<comment type="subunit">
    <text evidence="7">Homodimer.</text>
</comment>
<evidence type="ECO:0000256" key="3">
    <source>
        <dbReference type="ARBA" id="ARBA00012098"/>
    </source>
</evidence>
<dbReference type="RefSeq" id="WP_145444853.1">
    <property type="nucleotide sequence ID" value="NZ_CP036280.1"/>
</dbReference>
<evidence type="ECO:0000256" key="1">
    <source>
        <dbReference type="ARBA" id="ARBA00001298"/>
    </source>
</evidence>
<dbReference type="UniPathway" id="UPA00124"/>
<dbReference type="InterPro" id="IPR011051">
    <property type="entry name" value="RmlC_Cupin_sf"/>
</dbReference>
<evidence type="ECO:0000256" key="4">
    <source>
        <dbReference type="ARBA" id="ARBA00019595"/>
    </source>
</evidence>
<feature type="active site" description="Proton donor" evidence="5">
    <location>
        <position position="132"/>
    </location>
</feature>
<dbReference type="NCBIfam" id="TIGR01221">
    <property type="entry name" value="rmlC"/>
    <property type="match status" value="1"/>
</dbReference>
<protein>
    <recommendedName>
        <fullName evidence="4 7">dTDP-4-dehydrorhamnose 3,5-epimerase</fullName>
        <ecNumber evidence="3 7">5.1.3.13</ecNumber>
    </recommendedName>
    <alternativeName>
        <fullName evidence="7">Thymidine diphospho-4-keto-rhamnose 3,5-epimerase</fullName>
    </alternativeName>
</protein>
<dbReference type="EMBL" id="CP036280">
    <property type="protein sequence ID" value="QDU70700.1"/>
    <property type="molecule type" value="Genomic_DNA"/>
</dbReference>
<dbReference type="GO" id="GO:0000271">
    <property type="term" value="P:polysaccharide biosynthetic process"/>
    <property type="evidence" value="ECO:0007669"/>
    <property type="project" value="TreeGrafter"/>
</dbReference>
<comment type="catalytic activity">
    <reaction evidence="1 7">
        <text>dTDP-4-dehydro-6-deoxy-alpha-D-glucose = dTDP-4-dehydro-beta-L-rhamnose</text>
        <dbReference type="Rhea" id="RHEA:16969"/>
        <dbReference type="ChEBI" id="CHEBI:57649"/>
        <dbReference type="ChEBI" id="CHEBI:62830"/>
        <dbReference type="EC" id="5.1.3.13"/>
    </reaction>
</comment>
<comment type="similarity">
    <text evidence="7">Belongs to the dTDP-4-dehydrorhamnose 3,5-epimerase family.</text>
</comment>
<dbReference type="InterPro" id="IPR000888">
    <property type="entry name" value="RmlC-like"/>
</dbReference>
<dbReference type="Proteomes" id="UP000320386">
    <property type="component" value="Chromosome"/>
</dbReference>
<evidence type="ECO:0000256" key="2">
    <source>
        <dbReference type="ARBA" id="ARBA00001997"/>
    </source>
</evidence>
<comment type="pathway">
    <text evidence="7">Carbohydrate biosynthesis; dTDP-L-rhamnose biosynthesis.</text>
</comment>
<dbReference type="PANTHER" id="PTHR21047:SF2">
    <property type="entry name" value="THYMIDINE DIPHOSPHO-4-KETO-RHAMNOSE 3,5-EPIMERASE"/>
    <property type="match status" value="1"/>
</dbReference>
<dbReference type="PANTHER" id="PTHR21047">
    <property type="entry name" value="DTDP-6-DEOXY-D-GLUCOSE-3,5 EPIMERASE"/>
    <property type="match status" value="1"/>
</dbReference>
<dbReference type="AlphaFoldDB" id="A0A518BUP0"/>
<dbReference type="Pfam" id="PF00908">
    <property type="entry name" value="dTDP_sugar_isom"/>
    <property type="match status" value="1"/>
</dbReference>
<feature type="active site" description="Proton acceptor" evidence="5">
    <location>
        <position position="62"/>
    </location>
</feature>
<evidence type="ECO:0000313" key="9">
    <source>
        <dbReference type="Proteomes" id="UP000320386"/>
    </source>
</evidence>
<organism evidence="8 9">
    <name type="scientific">Mucisphaera calidilacus</name>
    <dbReference type="NCBI Taxonomy" id="2527982"/>
    <lineage>
        <taxon>Bacteria</taxon>
        <taxon>Pseudomonadati</taxon>
        <taxon>Planctomycetota</taxon>
        <taxon>Phycisphaerae</taxon>
        <taxon>Phycisphaerales</taxon>
        <taxon>Phycisphaeraceae</taxon>
        <taxon>Mucisphaera</taxon>
    </lineage>
</organism>
<gene>
    <name evidence="8" type="primary">rmlC</name>
    <name evidence="8" type="ORF">Pan265_05310</name>
</gene>
<dbReference type="InterPro" id="IPR014710">
    <property type="entry name" value="RmlC-like_jellyroll"/>
</dbReference>
<dbReference type="OrthoDB" id="9800680at2"/>
<evidence type="ECO:0000313" key="8">
    <source>
        <dbReference type="EMBL" id="QDU70700.1"/>
    </source>
</evidence>
<evidence type="ECO:0000256" key="7">
    <source>
        <dbReference type="RuleBase" id="RU364069"/>
    </source>
</evidence>
<proteinExistence type="inferred from homology"/>
<dbReference type="GO" id="GO:0019305">
    <property type="term" value="P:dTDP-rhamnose biosynthetic process"/>
    <property type="evidence" value="ECO:0007669"/>
    <property type="project" value="UniProtKB-UniRule"/>
</dbReference>
<dbReference type="KEGG" id="mcad:Pan265_05310"/>
<keyword evidence="9" id="KW-1185">Reference proteome</keyword>
<feature type="site" description="Participates in a stacking interaction with the thymidine ring of dTDP-4-oxo-6-deoxyglucose" evidence="6">
    <location>
        <position position="138"/>
    </location>
</feature>
<sequence>MNILETDIPGVRIIEPRKFGDHRGFFMESYSAPRLAEAGIDDHFVQDNHSLSAAAGTLRGLHCQTPPHAQAKLVRVTRGRVLDVAVDARRGSPTFGRHVAVELDPESARQLYVPVGFLHGFVTLEPDTEFLYKVSDCYAPECDTGVRFDDPDLGIDWGLNGREPVLSEKDSQLVSWADFDSPFTWEG</sequence>
<evidence type="ECO:0000256" key="6">
    <source>
        <dbReference type="PIRSR" id="PIRSR600888-3"/>
    </source>
</evidence>
<dbReference type="Gene3D" id="2.60.120.10">
    <property type="entry name" value="Jelly Rolls"/>
    <property type="match status" value="1"/>
</dbReference>
<accession>A0A518BUP0</accession>
<comment type="function">
    <text evidence="2 7">Catalyzes the epimerization of the C3' and C5'positions of dTDP-6-deoxy-D-xylo-4-hexulose, forming dTDP-6-deoxy-L-lyxo-4-hexulose.</text>
</comment>
<dbReference type="GO" id="GO:0008830">
    <property type="term" value="F:dTDP-4-dehydrorhamnose 3,5-epimerase activity"/>
    <property type="evidence" value="ECO:0007669"/>
    <property type="project" value="UniProtKB-UniRule"/>
</dbReference>
<reference evidence="8 9" key="1">
    <citation type="submission" date="2019-02" db="EMBL/GenBank/DDBJ databases">
        <title>Deep-cultivation of Planctomycetes and their phenomic and genomic characterization uncovers novel biology.</title>
        <authorList>
            <person name="Wiegand S."/>
            <person name="Jogler M."/>
            <person name="Boedeker C."/>
            <person name="Pinto D."/>
            <person name="Vollmers J."/>
            <person name="Rivas-Marin E."/>
            <person name="Kohn T."/>
            <person name="Peeters S.H."/>
            <person name="Heuer A."/>
            <person name="Rast P."/>
            <person name="Oberbeckmann S."/>
            <person name="Bunk B."/>
            <person name="Jeske O."/>
            <person name="Meyerdierks A."/>
            <person name="Storesund J.E."/>
            <person name="Kallscheuer N."/>
            <person name="Luecker S."/>
            <person name="Lage O.M."/>
            <person name="Pohl T."/>
            <person name="Merkel B.J."/>
            <person name="Hornburger P."/>
            <person name="Mueller R.-W."/>
            <person name="Bruemmer F."/>
            <person name="Labrenz M."/>
            <person name="Spormann A.M."/>
            <person name="Op den Camp H."/>
            <person name="Overmann J."/>
            <person name="Amann R."/>
            <person name="Jetten M.S.M."/>
            <person name="Mascher T."/>
            <person name="Medema M.H."/>
            <person name="Devos D.P."/>
            <person name="Kaster A.-K."/>
            <person name="Ovreas L."/>
            <person name="Rohde M."/>
            <person name="Galperin M.Y."/>
            <person name="Jogler C."/>
        </authorList>
    </citation>
    <scope>NUCLEOTIDE SEQUENCE [LARGE SCALE GENOMIC DNA]</scope>
    <source>
        <strain evidence="8 9">Pan265</strain>
    </source>
</reference>
<dbReference type="GO" id="GO:0005829">
    <property type="term" value="C:cytosol"/>
    <property type="evidence" value="ECO:0007669"/>
    <property type="project" value="TreeGrafter"/>
</dbReference>
<dbReference type="CDD" id="cd00438">
    <property type="entry name" value="cupin_RmlC"/>
    <property type="match status" value="1"/>
</dbReference>
<evidence type="ECO:0000256" key="5">
    <source>
        <dbReference type="PIRSR" id="PIRSR600888-1"/>
    </source>
</evidence>
<dbReference type="EC" id="5.1.3.13" evidence="3 7"/>
<name>A0A518BUP0_9BACT</name>
<keyword evidence="7 8" id="KW-0413">Isomerase</keyword>
<dbReference type="SUPFAM" id="SSF51182">
    <property type="entry name" value="RmlC-like cupins"/>
    <property type="match status" value="1"/>
</dbReference>